<dbReference type="GO" id="GO:0016787">
    <property type="term" value="F:hydrolase activity"/>
    <property type="evidence" value="ECO:0007669"/>
    <property type="project" value="UniProtKB-KW"/>
</dbReference>
<feature type="transmembrane region" description="Helical" evidence="1">
    <location>
        <begin position="100"/>
        <end position="124"/>
    </location>
</feature>
<keyword evidence="3" id="KW-1185">Reference proteome</keyword>
<feature type="transmembrane region" description="Helical" evidence="1">
    <location>
        <begin position="160"/>
        <end position="184"/>
    </location>
</feature>
<keyword evidence="2" id="KW-0378">Hydrolase</keyword>
<dbReference type="Proteomes" id="UP000198253">
    <property type="component" value="Chromosome I"/>
</dbReference>
<name>A0A1C4W5C4_MICEC</name>
<dbReference type="InParanoid" id="A0A1C4W5C4"/>
<feature type="transmembrane region" description="Helical" evidence="1">
    <location>
        <begin position="62"/>
        <end position="88"/>
    </location>
</feature>
<evidence type="ECO:0000313" key="3">
    <source>
        <dbReference type="Proteomes" id="UP000198253"/>
    </source>
</evidence>
<protein>
    <submittedName>
        <fullName evidence="2">Alpha/beta hydrolase family</fullName>
    </submittedName>
</protein>
<dbReference type="Gene3D" id="3.40.50.1820">
    <property type="entry name" value="alpha/beta hydrolase"/>
    <property type="match status" value="1"/>
</dbReference>
<keyword evidence="1" id="KW-0812">Transmembrane</keyword>
<feature type="transmembrane region" description="Helical" evidence="1">
    <location>
        <begin position="190"/>
        <end position="207"/>
    </location>
</feature>
<gene>
    <name evidence="2" type="ORF">GA0070618_1874</name>
</gene>
<dbReference type="SUPFAM" id="SSF53474">
    <property type="entry name" value="alpha/beta-Hydrolases"/>
    <property type="match status" value="1"/>
</dbReference>
<keyword evidence="1" id="KW-0472">Membrane</keyword>
<keyword evidence="1" id="KW-1133">Transmembrane helix</keyword>
<organism evidence="2 3">
    <name type="scientific">Micromonospora echinospora</name>
    <name type="common">Micromonospora purpurea</name>
    <dbReference type="NCBI Taxonomy" id="1877"/>
    <lineage>
        <taxon>Bacteria</taxon>
        <taxon>Bacillati</taxon>
        <taxon>Actinomycetota</taxon>
        <taxon>Actinomycetes</taxon>
        <taxon>Micromonosporales</taxon>
        <taxon>Micromonosporaceae</taxon>
        <taxon>Micromonospora</taxon>
    </lineage>
</organism>
<proteinExistence type="predicted"/>
<evidence type="ECO:0000313" key="2">
    <source>
        <dbReference type="EMBL" id="SCE91420.1"/>
    </source>
</evidence>
<feature type="transmembrane region" description="Helical" evidence="1">
    <location>
        <begin position="130"/>
        <end position="148"/>
    </location>
</feature>
<evidence type="ECO:0000256" key="1">
    <source>
        <dbReference type="SAM" id="Phobius"/>
    </source>
</evidence>
<dbReference type="InterPro" id="IPR029058">
    <property type="entry name" value="AB_hydrolase_fold"/>
</dbReference>
<accession>A0A1C4W5C4</accession>
<sequence>MLSRRRLLALLGVAAAVPLTESLVLVLIGFRQAEGLIGQSSAVWPYDSYHDMRWLFVYHQSWWAFGLGLVGAIVVRGALSAALVGLSWPAGRPRPAWRDLLLRNLGVAALTAVIVAPFAALAVAASVVSLSWVLFASLIPMVILAPFLQRMAVGAGWWRGLPTAELAGWSLLNFVVITVAGGLVWSADEAWTPVVAVAVGMINGLMWNRTVRAAVLPSHVRLRRVPVVPIVVVLTLAIPLVAQALTQRGGATSTFSPPIFTQPLPQRVPYAVILLAGHNSAYDGRPSADPNVERFSYNGLDSGGRPLPYRASATHQSLESSAQMLAAQVEAVHRRTGRPVALIGESEGAMVARTYLRSPKSPVTALLMLSPLVRTGRAYYPPPTADSGYGVATGWLLRALYTLANLGSETDDRPDEPFVRSLLEGAPFYRFQTMCPIPGVRVVAFLPTVTAAESTPGPFTQIPVVEVPSLHVELLDQRMVHDKVIDFLAGANLRNVRSEYGLIQRLGAAWHAPLLTVNVNPVWRSEAPSGPAFSAARICRTVR</sequence>
<dbReference type="EMBL" id="LT607413">
    <property type="protein sequence ID" value="SCE91420.1"/>
    <property type="molecule type" value="Genomic_DNA"/>
</dbReference>
<reference evidence="3" key="1">
    <citation type="submission" date="2016-06" db="EMBL/GenBank/DDBJ databases">
        <authorList>
            <person name="Varghese N."/>
            <person name="Submissions Spin"/>
        </authorList>
    </citation>
    <scope>NUCLEOTIDE SEQUENCE [LARGE SCALE GENOMIC DNA]</scope>
    <source>
        <strain evidence="3">DSM 43816</strain>
    </source>
</reference>
<feature type="transmembrane region" description="Helical" evidence="1">
    <location>
        <begin position="227"/>
        <end position="245"/>
    </location>
</feature>
<dbReference type="AlphaFoldDB" id="A0A1C4W5C4"/>